<dbReference type="PROSITE" id="PS00211">
    <property type="entry name" value="ABC_TRANSPORTER_1"/>
    <property type="match status" value="1"/>
</dbReference>
<dbReference type="GO" id="GO:0005886">
    <property type="term" value="C:plasma membrane"/>
    <property type="evidence" value="ECO:0007669"/>
    <property type="project" value="TreeGrafter"/>
</dbReference>
<dbReference type="PANTHER" id="PTHR45772:SF9">
    <property type="entry name" value="CONSERVED COMPONENT OF ABC TRANSPORTER FOR NATURAL AMINO ACIDS"/>
    <property type="match status" value="1"/>
</dbReference>
<dbReference type="PROSITE" id="PS50893">
    <property type="entry name" value="ABC_TRANSPORTER_2"/>
    <property type="match status" value="1"/>
</dbReference>
<dbReference type="Proteomes" id="UP000741360">
    <property type="component" value="Unassembled WGS sequence"/>
</dbReference>
<dbReference type="InterPro" id="IPR003439">
    <property type="entry name" value="ABC_transporter-like_ATP-bd"/>
</dbReference>
<dbReference type="InterPro" id="IPR003593">
    <property type="entry name" value="AAA+_ATPase"/>
</dbReference>
<keyword evidence="2" id="KW-0547">Nucleotide-binding</keyword>
<keyword evidence="1" id="KW-0813">Transport</keyword>
<dbReference type="GO" id="GO:0005524">
    <property type="term" value="F:ATP binding"/>
    <property type="evidence" value="ECO:0007669"/>
    <property type="project" value="UniProtKB-KW"/>
</dbReference>
<dbReference type="SMART" id="SM00382">
    <property type="entry name" value="AAA"/>
    <property type="match status" value="1"/>
</dbReference>
<dbReference type="EMBL" id="JACPSX010000124">
    <property type="protein sequence ID" value="MBI3014761.1"/>
    <property type="molecule type" value="Genomic_DNA"/>
</dbReference>
<evidence type="ECO:0000256" key="3">
    <source>
        <dbReference type="ARBA" id="ARBA00022840"/>
    </source>
</evidence>
<dbReference type="InterPro" id="IPR027417">
    <property type="entry name" value="P-loop_NTPase"/>
</dbReference>
<sequence length="260" mass="28447">MALLEVRDGVKDFEGLRAVNHVSFSVEEGKITSLIGPNGAGKTTIFNLISGLLPLDSGEILYRGRKLNGMPPHRIPTLGIGRMLQDPRVFRHLTVLENILVAVPGQRGENPLHAIFAPRGSHRDGPAVERAQEILRFIELEKRAEVLAHDLSFGEQRLLSFGRVLATGAELLLLDEPTVGLDGSMVNRLSDLFQKTVAQGGKTILLIEHNMEVVMGISDYLVVLVEGGVILEGPPEAVRNHPELLKAYLGTAHAAERRWS</sequence>
<dbReference type="CDD" id="cd03219">
    <property type="entry name" value="ABC_Mj1267_LivG_branched"/>
    <property type="match status" value="1"/>
</dbReference>
<organism evidence="5 6">
    <name type="scientific">Tectimicrobiota bacterium</name>
    <dbReference type="NCBI Taxonomy" id="2528274"/>
    <lineage>
        <taxon>Bacteria</taxon>
        <taxon>Pseudomonadati</taxon>
        <taxon>Nitrospinota/Tectimicrobiota group</taxon>
        <taxon>Candidatus Tectimicrobiota</taxon>
    </lineage>
</organism>
<accession>A0A932GPF7</accession>
<gene>
    <name evidence="5" type="ORF">HYY65_06830</name>
</gene>
<dbReference type="GO" id="GO:0016887">
    <property type="term" value="F:ATP hydrolysis activity"/>
    <property type="evidence" value="ECO:0007669"/>
    <property type="project" value="InterPro"/>
</dbReference>
<evidence type="ECO:0000259" key="4">
    <source>
        <dbReference type="PROSITE" id="PS50893"/>
    </source>
</evidence>
<dbReference type="Pfam" id="PF00005">
    <property type="entry name" value="ABC_tran"/>
    <property type="match status" value="1"/>
</dbReference>
<dbReference type="InterPro" id="IPR051120">
    <property type="entry name" value="ABC_AA/LPS_Transport"/>
</dbReference>
<reference evidence="5" key="1">
    <citation type="submission" date="2020-07" db="EMBL/GenBank/DDBJ databases">
        <title>Huge and variable diversity of episymbiotic CPR bacteria and DPANN archaea in groundwater ecosystems.</title>
        <authorList>
            <person name="He C.Y."/>
            <person name="Keren R."/>
            <person name="Whittaker M."/>
            <person name="Farag I.F."/>
            <person name="Doudna J."/>
            <person name="Cate J.H.D."/>
            <person name="Banfield J.F."/>
        </authorList>
    </citation>
    <scope>NUCLEOTIDE SEQUENCE</scope>
    <source>
        <strain evidence="5">NC_groundwater_717_Ag_S-0.2um_59_8</strain>
    </source>
</reference>
<evidence type="ECO:0000256" key="1">
    <source>
        <dbReference type="ARBA" id="ARBA00022448"/>
    </source>
</evidence>
<evidence type="ECO:0000256" key="2">
    <source>
        <dbReference type="ARBA" id="ARBA00022741"/>
    </source>
</evidence>
<dbReference type="AlphaFoldDB" id="A0A932GPF7"/>
<name>A0A932GPF7_UNCTE</name>
<dbReference type="InterPro" id="IPR017871">
    <property type="entry name" value="ABC_transporter-like_CS"/>
</dbReference>
<proteinExistence type="predicted"/>
<evidence type="ECO:0000313" key="5">
    <source>
        <dbReference type="EMBL" id="MBI3014761.1"/>
    </source>
</evidence>
<feature type="domain" description="ABC transporter" evidence="4">
    <location>
        <begin position="4"/>
        <end position="251"/>
    </location>
</feature>
<dbReference type="Gene3D" id="3.40.50.300">
    <property type="entry name" value="P-loop containing nucleotide triphosphate hydrolases"/>
    <property type="match status" value="1"/>
</dbReference>
<evidence type="ECO:0000313" key="6">
    <source>
        <dbReference type="Proteomes" id="UP000741360"/>
    </source>
</evidence>
<dbReference type="PANTHER" id="PTHR45772">
    <property type="entry name" value="CONSERVED COMPONENT OF ABC TRANSPORTER FOR NATURAL AMINO ACIDS-RELATED"/>
    <property type="match status" value="1"/>
</dbReference>
<keyword evidence="3 5" id="KW-0067">ATP-binding</keyword>
<dbReference type="SUPFAM" id="SSF52540">
    <property type="entry name" value="P-loop containing nucleoside triphosphate hydrolases"/>
    <property type="match status" value="1"/>
</dbReference>
<comment type="caution">
    <text evidence="5">The sequence shown here is derived from an EMBL/GenBank/DDBJ whole genome shotgun (WGS) entry which is preliminary data.</text>
</comment>
<protein>
    <submittedName>
        <fullName evidence="5">ABC transporter ATP-binding protein</fullName>
    </submittedName>
</protein>